<evidence type="ECO:0000256" key="1">
    <source>
        <dbReference type="SAM" id="MobiDB-lite"/>
    </source>
</evidence>
<feature type="compositionally biased region" description="Low complexity" evidence="1">
    <location>
        <begin position="361"/>
        <end position="371"/>
    </location>
</feature>
<gene>
    <name evidence="2" type="ORF">GN958_ATG03456</name>
</gene>
<sequence>MRSSTASKARKFAPTKDRFIYEFAACRIRLVKTSALHGCAPECIMKQFISAVTTMLGFTTGRPSEITRCGNKESCLGSKLREEKAEARPADQHEVGELPGSGEREDPGLSANVTMIEKRSPYSRSVFVEGEHKNNDVRHVSLVSPREYAVGTRRAAYSGGTVEEPVGLLNADNQEMWRSPLETKGVEGSYLVDDATDKSSACSDVGIAAAEHRCPLCNDEDKTRMLVYADPTKEPCDLLQLDLEGQSEQEIRVVGQDTNRRKRRRRDSERQVCIKRRAVCNTCHHSLESVADTNTMSKPRSRYLGARPLIVEAATMQATSLADFKLSQDDDIPEDRVPVRSSQSTITEPPSPAGSSRVDAGTSPTPSTTGSAITLSSTGTCEPWSPPPAYRREVLLRRLDPSSVPSWFAEIYDSDGYDTDVLERLVPTTPSPPSPSSSAASSPGFTIVTDTSANTDRGDWIPAPWPSGVDIITEHRNPMHWKFDKVVLSK</sequence>
<organism evidence="2 3">
    <name type="scientific">Phytophthora infestans</name>
    <name type="common">Potato late blight agent</name>
    <name type="synonym">Botrytis infestans</name>
    <dbReference type="NCBI Taxonomy" id="4787"/>
    <lineage>
        <taxon>Eukaryota</taxon>
        <taxon>Sar</taxon>
        <taxon>Stramenopiles</taxon>
        <taxon>Oomycota</taxon>
        <taxon>Peronosporomycetes</taxon>
        <taxon>Peronosporales</taxon>
        <taxon>Peronosporaceae</taxon>
        <taxon>Phytophthora</taxon>
    </lineage>
</organism>
<evidence type="ECO:0000313" key="2">
    <source>
        <dbReference type="EMBL" id="KAF4147334.1"/>
    </source>
</evidence>
<dbReference type="Proteomes" id="UP000704712">
    <property type="component" value="Unassembled WGS sequence"/>
</dbReference>
<protein>
    <submittedName>
        <fullName evidence="2">Uncharacterized protein</fullName>
    </submittedName>
</protein>
<evidence type="ECO:0000313" key="3">
    <source>
        <dbReference type="Proteomes" id="UP000704712"/>
    </source>
</evidence>
<dbReference type="EMBL" id="JAACNO010000479">
    <property type="protein sequence ID" value="KAF4147334.1"/>
    <property type="molecule type" value="Genomic_DNA"/>
</dbReference>
<reference evidence="2" key="1">
    <citation type="submission" date="2020-03" db="EMBL/GenBank/DDBJ databases">
        <title>Hybrid Assembly of Korean Phytophthora infestans isolates.</title>
        <authorList>
            <person name="Prokchorchik M."/>
            <person name="Lee Y."/>
            <person name="Seo J."/>
            <person name="Cho J.-H."/>
            <person name="Park Y.-E."/>
            <person name="Jang D.-C."/>
            <person name="Im J.-S."/>
            <person name="Choi J.-G."/>
            <person name="Park H.-J."/>
            <person name="Lee G.-B."/>
            <person name="Lee Y.-G."/>
            <person name="Hong S.-Y."/>
            <person name="Cho K."/>
            <person name="Sohn K.H."/>
        </authorList>
    </citation>
    <scope>NUCLEOTIDE SEQUENCE</scope>
    <source>
        <strain evidence="2">KR_2_A2</strain>
    </source>
</reference>
<feature type="region of interest" description="Disordered" evidence="1">
    <location>
        <begin position="325"/>
        <end position="386"/>
    </location>
</feature>
<feature type="compositionally biased region" description="Basic and acidic residues" evidence="1">
    <location>
        <begin position="80"/>
        <end position="107"/>
    </location>
</feature>
<dbReference type="AlphaFoldDB" id="A0A8S9V7J8"/>
<accession>A0A8S9V7J8</accession>
<proteinExistence type="predicted"/>
<name>A0A8S9V7J8_PHYIN</name>
<feature type="region of interest" description="Disordered" evidence="1">
    <location>
        <begin position="426"/>
        <end position="460"/>
    </location>
</feature>
<feature type="region of interest" description="Disordered" evidence="1">
    <location>
        <begin position="80"/>
        <end position="108"/>
    </location>
</feature>
<comment type="caution">
    <text evidence="2">The sequence shown here is derived from an EMBL/GenBank/DDBJ whole genome shotgun (WGS) entry which is preliminary data.</text>
</comment>